<accession>A0A0F9PJX6</accession>
<comment type="caution">
    <text evidence="1">The sequence shown here is derived from an EMBL/GenBank/DDBJ whole genome shotgun (WGS) entry which is preliminary data.</text>
</comment>
<protein>
    <submittedName>
        <fullName evidence="1">Uncharacterized protein</fullName>
    </submittedName>
</protein>
<sequence length="88" mass="9972">MNTTTSPRVMNTMRRWPDSGLMKSEPRRLFTTITRLRLSEHVAELRCDTCRISGVYKTVSVAFAAGWRLTESELFCSRECLITGAGNV</sequence>
<evidence type="ECO:0000313" key="1">
    <source>
        <dbReference type="EMBL" id="KKN30504.1"/>
    </source>
</evidence>
<gene>
    <name evidence="1" type="ORF">LCGC14_0833290</name>
</gene>
<dbReference type="AlphaFoldDB" id="A0A0F9PJX6"/>
<reference evidence="1" key="1">
    <citation type="journal article" date="2015" name="Nature">
        <title>Complex archaea that bridge the gap between prokaryotes and eukaryotes.</title>
        <authorList>
            <person name="Spang A."/>
            <person name="Saw J.H."/>
            <person name="Jorgensen S.L."/>
            <person name="Zaremba-Niedzwiedzka K."/>
            <person name="Martijn J."/>
            <person name="Lind A.E."/>
            <person name="van Eijk R."/>
            <person name="Schleper C."/>
            <person name="Guy L."/>
            <person name="Ettema T.J."/>
        </authorList>
    </citation>
    <scope>NUCLEOTIDE SEQUENCE</scope>
</reference>
<organism evidence="1">
    <name type="scientific">marine sediment metagenome</name>
    <dbReference type="NCBI Taxonomy" id="412755"/>
    <lineage>
        <taxon>unclassified sequences</taxon>
        <taxon>metagenomes</taxon>
        <taxon>ecological metagenomes</taxon>
    </lineage>
</organism>
<proteinExistence type="predicted"/>
<name>A0A0F9PJX6_9ZZZZ</name>
<dbReference type="EMBL" id="LAZR01002400">
    <property type="protein sequence ID" value="KKN30504.1"/>
    <property type="molecule type" value="Genomic_DNA"/>
</dbReference>